<accession>A0A7X2TR56</accession>
<dbReference type="EMBL" id="VUNN01000029">
    <property type="protein sequence ID" value="MSU07176.1"/>
    <property type="molecule type" value="Genomic_DNA"/>
</dbReference>
<proteinExistence type="predicted"/>
<dbReference type="Proteomes" id="UP000460549">
    <property type="component" value="Unassembled WGS sequence"/>
</dbReference>
<dbReference type="AlphaFoldDB" id="A0A7X2TR56"/>
<dbReference type="InterPro" id="IPR024047">
    <property type="entry name" value="MM3350-like_sf"/>
</dbReference>
<dbReference type="SUPFAM" id="SSF159941">
    <property type="entry name" value="MM3350-like"/>
    <property type="match status" value="1"/>
</dbReference>
<dbReference type="RefSeq" id="WP_154426699.1">
    <property type="nucleotide sequence ID" value="NZ_VUNN01000029.1"/>
</dbReference>
<organism evidence="1 2">
    <name type="scientific">Bullifex porci</name>
    <dbReference type="NCBI Taxonomy" id="2606638"/>
    <lineage>
        <taxon>Bacteria</taxon>
        <taxon>Pseudomonadati</taxon>
        <taxon>Spirochaetota</taxon>
        <taxon>Spirochaetia</taxon>
        <taxon>Spirochaetales</taxon>
        <taxon>Spirochaetaceae</taxon>
        <taxon>Bullifex</taxon>
    </lineage>
</organism>
<sequence length="215" mass="24738">MAVNNIGVCMCCEKEIHATGIISHLGRCRKLEKPNSGKEECELYTILLRDEIKTEYWMVIEVYETTKLSAIDTYLRKIWFKESELTSEFEIDGKKYSSKPSPDCLGMDISIKEAAKDITKLRYTHYFSSPTNLTVEIKRIERGIPYKRCVRLQARNKLPYNKCNVCRRAMATNIIEDKDSTTILCDRCLDKARKGNSTVSLAHSLARPIINTPRM</sequence>
<reference evidence="1 2" key="1">
    <citation type="submission" date="2019-08" db="EMBL/GenBank/DDBJ databases">
        <title>In-depth cultivation of the pig gut microbiome towards novel bacterial diversity and tailored functional studies.</title>
        <authorList>
            <person name="Wylensek D."/>
            <person name="Hitch T.C.A."/>
            <person name="Clavel T."/>
        </authorList>
    </citation>
    <scope>NUCLEOTIDE SEQUENCE [LARGE SCALE GENOMIC DNA]</scope>
    <source>
        <strain evidence="1 2">NM-380-WT-3C1</strain>
    </source>
</reference>
<name>A0A7X2TR56_9SPIO</name>
<protein>
    <submittedName>
        <fullName evidence="1">Uncharacterized protein</fullName>
    </submittedName>
</protein>
<evidence type="ECO:0000313" key="1">
    <source>
        <dbReference type="EMBL" id="MSU07176.1"/>
    </source>
</evidence>
<gene>
    <name evidence="1" type="ORF">FYJ80_10430</name>
</gene>
<keyword evidence="2" id="KW-1185">Reference proteome</keyword>
<evidence type="ECO:0000313" key="2">
    <source>
        <dbReference type="Proteomes" id="UP000460549"/>
    </source>
</evidence>
<comment type="caution">
    <text evidence="1">The sequence shown here is derived from an EMBL/GenBank/DDBJ whole genome shotgun (WGS) entry which is preliminary data.</text>
</comment>